<dbReference type="SUPFAM" id="SSF55846">
    <property type="entry name" value="N-acetylmuramoyl-L-alanine amidase-like"/>
    <property type="match status" value="1"/>
</dbReference>
<dbReference type="CDD" id="cd06583">
    <property type="entry name" value="PGRP"/>
    <property type="match status" value="1"/>
</dbReference>
<dbReference type="InterPro" id="IPR002502">
    <property type="entry name" value="Amidase_domain"/>
</dbReference>
<comment type="caution">
    <text evidence="7">The sequence shown here is derived from an EMBL/GenBank/DDBJ whole genome shotgun (WGS) entry which is preliminary data.</text>
</comment>
<feature type="domain" description="N-acetylmuramoyl-L-alanine amidase" evidence="5">
    <location>
        <begin position="28"/>
        <end position="164"/>
    </location>
</feature>
<dbReference type="Pfam" id="PF01510">
    <property type="entry name" value="Amidase_2"/>
    <property type="match status" value="1"/>
</dbReference>
<evidence type="ECO:0000256" key="4">
    <source>
        <dbReference type="ARBA" id="ARBA00023316"/>
    </source>
</evidence>
<dbReference type="SMART" id="SM00701">
    <property type="entry name" value="PGRP"/>
    <property type="match status" value="1"/>
</dbReference>
<dbReference type="Proteomes" id="UP000887097">
    <property type="component" value="Unassembled WGS sequence"/>
</dbReference>
<dbReference type="GO" id="GO:0008745">
    <property type="term" value="F:N-acetylmuramoyl-L-alanine amidase activity"/>
    <property type="evidence" value="ECO:0007669"/>
    <property type="project" value="UniProtKB-EC"/>
</dbReference>
<reference evidence="7" key="1">
    <citation type="submission" date="2021-08" db="EMBL/GenBank/DDBJ databases">
        <title>Prevotella lacticifex sp. nov., isolated from rumen of cow.</title>
        <authorList>
            <person name="Shinkai T."/>
            <person name="Ikeyama N."/>
            <person name="Kumagai M."/>
            <person name="Ohmori H."/>
            <person name="Sakamoto M."/>
            <person name="Ohkuma M."/>
            <person name="Mitsumori M."/>
        </authorList>
    </citation>
    <scope>NUCLEOTIDE SEQUENCE</scope>
    <source>
        <strain evidence="7">JCM 8259</strain>
    </source>
</reference>
<dbReference type="RefSeq" id="WP_306432718.1">
    <property type="nucleotide sequence ID" value="NZ_BPTT01000001.1"/>
</dbReference>
<dbReference type="AlphaFoldDB" id="A0AA37MLU7"/>
<evidence type="ECO:0000256" key="1">
    <source>
        <dbReference type="ARBA" id="ARBA00001561"/>
    </source>
</evidence>
<dbReference type="SMART" id="SM00644">
    <property type="entry name" value="Ami_2"/>
    <property type="match status" value="1"/>
</dbReference>
<dbReference type="GO" id="GO:0008270">
    <property type="term" value="F:zinc ion binding"/>
    <property type="evidence" value="ECO:0007669"/>
    <property type="project" value="InterPro"/>
</dbReference>
<dbReference type="InterPro" id="IPR036505">
    <property type="entry name" value="Amidase/PGRP_sf"/>
</dbReference>
<dbReference type="EC" id="3.5.1.28" evidence="2"/>
<evidence type="ECO:0000313" key="7">
    <source>
        <dbReference type="EMBL" id="GJG34191.1"/>
    </source>
</evidence>
<evidence type="ECO:0000256" key="2">
    <source>
        <dbReference type="ARBA" id="ARBA00011901"/>
    </source>
</evidence>
<dbReference type="InterPro" id="IPR006619">
    <property type="entry name" value="PGRP_domain_met/bac"/>
</dbReference>
<evidence type="ECO:0000259" key="5">
    <source>
        <dbReference type="SMART" id="SM00644"/>
    </source>
</evidence>
<feature type="domain" description="Peptidoglycan recognition protein family" evidence="6">
    <location>
        <begin position="46"/>
        <end position="156"/>
    </location>
</feature>
<keyword evidence="3" id="KW-0378">Hydrolase</keyword>
<accession>A0AA37MLU7</accession>
<name>A0AA37MLU7_XYLRU</name>
<gene>
    <name evidence="7" type="ORF">PRMUPPPA20_23000</name>
</gene>
<evidence type="ECO:0000313" key="8">
    <source>
        <dbReference type="Proteomes" id="UP000887097"/>
    </source>
</evidence>
<keyword evidence="4" id="KW-0961">Cell wall biogenesis/degradation</keyword>
<proteinExistence type="predicted"/>
<dbReference type="Gene3D" id="3.40.80.10">
    <property type="entry name" value="Peptidoglycan recognition protein-like"/>
    <property type="match status" value="1"/>
</dbReference>
<sequence>MGKMSIVDPALNKGYGMLSVLEQSISPAEVRRLERLGYIENAISPQGATWRLSAKGKRMRKNLMKGNSFAMRCSGYHYYIERDGHLYQTRDESLVGMHARHYNAHSIGICYEGGLNERGQAADTRTPEQRAALIALLRSLKEDYPQAEILGHRELEGVHKECPSFDCQEYRDYFSGSSVRGTAS</sequence>
<dbReference type="GO" id="GO:0009254">
    <property type="term" value="P:peptidoglycan turnover"/>
    <property type="evidence" value="ECO:0007669"/>
    <property type="project" value="TreeGrafter"/>
</dbReference>
<evidence type="ECO:0000259" key="6">
    <source>
        <dbReference type="SMART" id="SM00701"/>
    </source>
</evidence>
<dbReference type="GO" id="GO:0071555">
    <property type="term" value="P:cell wall organization"/>
    <property type="evidence" value="ECO:0007669"/>
    <property type="project" value="UniProtKB-KW"/>
</dbReference>
<dbReference type="GO" id="GO:0009253">
    <property type="term" value="P:peptidoglycan catabolic process"/>
    <property type="evidence" value="ECO:0007669"/>
    <property type="project" value="InterPro"/>
</dbReference>
<dbReference type="PANTHER" id="PTHR30417">
    <property type="entry name" value="N-ACETYLMURAMOYL-L-ALANINE AMIDASE AMID"/>
    <property type="match status" value="1"/>
</dbReference>
<evidence type="ECO:0000256" key="3">
    <source>
        <dbReference type="ARBA" id="ARBA00022801"/>
    </source>
</evidence>
<dbReference type="PANTHER" id="PTHR30417:SF1">
    <property type="entry name" value="N-ACETYLMURAMOYL-L-ALANINE AMIDASE AMID"/>
    <property type="match status" value="1"/>
</dbReference>
<protein>
    <recommendedName>
        <fullName evidence="2">N-acetylmuramoyl-L-alanine amidase</fullName>
        <ecNumber evidence="2">3.5.1.28</ecNumber>
    </recommendedName>
</protein>
<dbReference type="EMBL" id="BPTT01000001">
    <property type="protein sequence ID" value="GJG34191.1"/>
    <property type="molecule type" value="Genomic_DNA"/>
</dbReference>
<dbReference type="InterPro" id="IPR051206">
    <property type="entry name" value="NAMLAA_amidase_2"/>
</dbReference>
<organism evidence="7 8">
    <name type="scientific">Xylanibacter ruminicola</name>
    <name type="common">Prevotella ruminicola</name>
    <dbReference type="NCBI Taxonomy" id="839"/>
    <lineage>
        <taxon>Bacteria</taxon>
        <taxon>Pseudomonadati</taxon>
        <taxon>Bacteroidota</taxon>
        <taxon>Bacteroidia</taxon>
        <taxon>Bacteroidales</taxon>
        <taxon>Prevotellaceae</taxon>
        <taxon>Xylanibacter</taxon>
    </lineage>
</organism>
<comment type="catalytic activity">
    <reaction evidence="1">
        <text>Hydrolyzes the link between N-acetylmuramoyl residues and L-amino acid residues in certain cell-wall glycopeptides.</text>
        <dbReference type="EC" id="3.5.1.28"/>
    </reaction>
</comment>